<keyword evidence="10 14" id="KW-0472">Membrane</keyword>
<feature type="transmembrane region" description="Helical" evidence="14">
    <location>
        <begin position="63"/>
        <end position="86"/>
    </location>
</feature>
<dbReference type="AlphaFoldDB" id="A0A2X0P3P8"/>
<evidence type="ECO:0000256" key="1">
    <source>
        <dbReference type="ARBA" id="ARBA00004477"/>
    </source>
</evidence>
<name>A0A2X0P3P8_9BASI</name>
<keyword evidence="7 14" id="KW-0812">Transmembrane</keyword>
<feature type="transmembrane region" description="Helical" evidence="14">
    <location>
        <begin position="223"/>
        <end position="249"/>
    </location>
</feature>
<comment type="catalytic activity">
    <reaction evidence="12 14">
        <text>an alpha-D-Man-(1-&gt;2)-alpha-D-Man-(1-&gt;2)-alpha-D-Man-(1-&gt;3)-[alpha-D-Man-(1-&gt;6)]-beta-D-Man-(1-&gt;4)-beta-D-GlcNAc-(1-&gt;4)-alpha-D-GlcNAc-diphospho-di-trans,poly-cis-dolichol + a di-trans,poly-cis-dolichyl beta-D-mannosyl phosphate = an alpha-D-Man-(1-&gt;2)-alpha-D-Man-(1-&gt;2)-alpha-D-Man-(1-&gt;3)-[alpha-D-Man-(1-&gt;3)-alpha-D-Man-(1-&gt;6)]-beta-D-Man-(1-&gt;4)-beta-D-GlcNAc-(1-&gt;4)-alpha-D-GlcNAc-diphospho-di-trans,poly-cis-dolichol + a di-trans,poly-cis-dolichyl phosphate + H(+)</text>
        <dbReference type="Rhea" id="RHEA:29527"/>
        <dbReference type="Rhea" id="RHEA-COMP:19498"/>
        <dbReference type="Rhea" id="RHEA-COMP:19501"/>
        <dbReference type="Rhea" id="RHEA-COMP:19516"/>
        <dbReference type="Rhea" id="RHEA-COMP:19517"/>
        <dbReference type="ChEBI" id="CHEBI:15378"/>
        <dbReference type="ChEBI" id="CHEBI:57683"/>
        <dbReference type="ChEBI" id="CHEBI:58211"/>
        <dbReference type="ChEBI" id="CHEBI:132515"/>
        <dbReference type="ChEBI" id="CHEBI:132516"/>
        <dbReference type="EC" id="2.4.1.258"/>
    </reaction>
    <physiologicalReaction direction="left-to-right" evidence="12 14">
        <dbReference type="Rhea" id="RHEA:29528"/>
    </physiologicalReaction>
</comment>
<comment type="subcellular location">
    <subcellularLocation>
        <location evidence="1 14">Endoplasmic reticulum membrane</location>
        <topology evidence="1 14">Multi-pass membrane protein</topology>
    </subcellularLocation>
</comment>
<evidence type="ECO:0000313" key="15">
    <source>
        <dbReference type="EMBL" id="SGY39510.1"/>
    </source>
</evidence>
<keyword evidence="5 14" id="KW-0328">Glycosyltransferase</keyword>
<evidence type="ECO:0000256" key="10">
    <source>
        <dbReference type="ARBA" id="ARBA00023136"/>
    </source>
</evidence>
<dbReference type="STRING" id="796604.A0A2X0P3P8"/>
<sequence>MGGRSDINHPRHPRLRTVPARSSAPMFVSGAQALADKLSDGAAVIAHRSALRRLQQVLTTQRYFGFVAGLLFVFDVALLTLIIRFIPYTEIDFSTYMQQSSLFIGGERQYSLIKGDTGPLVYPAGFLYVYSGIHYITRGGLDIRTAQCLFAQLYLVTLGFVFEIIRRCGSVPPYALVLMCLSKRLHSIYALRLFNEAPAMLPFYAAVLAWTRPNGGPKIWTTGTLLFSLALSIKMNFLLYLPGLLYLFYTSLGVYKTLLQLLAIGSTQMLLAVPFLGTRAKAIDYFTTSFNFGREFLWEWTVNWRWVGQPLFEGRGFSKLLLISHAAILIVLLRQGLKRPNEAPLSFAPTPERVCKILFLSNLVGIVFARSLHYQFYAWYAHQIVFLLWQTEFNLVQRVCLWLAIEVGWETFPSTTNSSLALTIANLVIVAGVLYKTMVAASHSVLAQEKSGWPAASVDFVTDDKEASSATVIES</sequence>
<feature type="transmembrane region" description="Helical" evidence="14">
    <location>
        <begin position="186"/>
        <end position="211"/>
    </location>
</feature>
<protein>
    <recommendedName>
        <fullName evidence="4 14">Dol-P-Man:Man(5)GlcNAc(2)-PP-Dol alpha-1,3-mannosyltransferase</fullName>
        <ecNumber evidence="3 14">2.4.1.258</ecNumber>
    </recommendedName>
    <alternativeName>
        <fullName evidence="14">Dol-P-Man-dependent alpha(1-3)-mannosyltransferase</fullName>
    </alternativeName>
</protein>
<evidence type="ECO:0000256" key="2">
    <source>
        <dbReference type="ARBA" id="ARBA00004922"/>
    </source>
</evidence>
<feature type="transmembrane region" description="Helical" evidence="14">
    <location>
        <begin position="255"/>
        <end position="276"/>
    </location>
</feature>
<dbReference type="EC" id="2.4.1.258" evidence="3 14"/>
<gene>
    <name evidence="15" type="primary">BQ5605_C003g02230</name>
    <name evidence="15" type="ORF">BQ5605_C003G02230</name>
</gene>
<evidence type="ECO:0000256" key="7">
    <source>
        <dbReference type="ARBA" id="ARBA00022692"/>
    </source>
</evidence>
<evidence type="ECO:0000313" key="16">
    <source>
        <dbReference type="Proteomes" id="UP000249464"/>
    </source>
</evidence>
<evidence type="ECO:0000256" key="6">
    <source>
        <dbReference type="ARBA" id="ARBA00022679"/>
    </source>
</evidence>
<dbReference type="PANTHER" id="PTHR12646">
    <property type="entry name" value="NOT56 - RELATED"/>
    <property type="match status" value="1"/>
</dbReference>
<proteinExistence type="inferred from homology"/>
<keyword evidence="8 14" id="KW-0256">Endoplasmic reticulum</keyword>
<evidence type="ECO:0000256" key="12">
    <source>
        <dbReference type="ARBA" id="ARBA00049506"/>
    </source>
</evidence>
<dbReference type="GO" id="GO:0005789">
    <property type="term" value="C:endoplasmic reticulum membrane"/>
    <property type="evidence" value="ECO:0007669"/>
    <property type="project" value="UniProtKB-SubCell"/>
</dbReference>
<feature type="transmembrane region" description="Helical" evidence="14">
    <location>
        <begin position="149"/>
        <end position="166"/>
    </location>
</feature>
<dbReference type="GO" id="GO:0052925">
    <property type="term" value="F:dol-P-Man:Man(5)GlcNAc(2)-PP-Dol alpha-1,3-mannosyltransferase activity"/>
    <property type="evidence" value="ECO:0007669"/>
    <property type="project" value="UniProtKB-EC"/>
</dbReference>
<dbReference type="Pfam" id="PF05208">
    <property type="entry name" value="ALG3"/>
    <property type="match status" value="1"/>
</dbReference>
<accession>A0A2X0P3P8</accession>
<evidence type="ECO:0000256" key="14">
    <source>
        <dbReference type="RuleBase" id="RU364047"/>
    </source>
</evidence>
<dbReference type="Proteomes" id="UP000249464">
    <property type="component" value="Unassembled WGS sequence"/>
</dbReference>
<evidence type="ECO:0000256" key="9">
    <source>
        <dbReference type="ARBA" id="ARBA00022989"/>
    </source>
</evidence>
<keyword evidence="9 14" id="KW-1133">Transmembrane helix</keyword>
<evidence type="ECO:0000256" key="13">
    <source>
        <dbReference type="ARBA" id="ARBA00093457"/>
    </source>
</evidence>
<reference evidence="15 16" key="1">
    <citation type="submission" date="2016-11" db="EMBL/GenBank/DDBJ databases">
        <authorList>
            <person name="Jaros S."/>
            <person name="Januszkiewicz K."/>
            <person name="Wedrychowicz H."/>
        </authorList>
    </citation>
    <scope>NUCLEOTIDE SEQUENCE [LARGE SCALE GENOMIC DNA]</scope>
</reference>
<evidence type="ECO:0000256" key="4">
    <source>
        <dbReference type="ARBA" id="ARBA00015561"/>
    </source>
</evidence>
<comment type="similarity">
    <text evidence="13">Belongs to the glycosyltransferase ALG3 family.</text>
</comment>
<dbReference type="InterPro" id="IPR007873">
    <property type="entry name" value="Glycosyltransferase_ALG3"/>
</dbReference>
<dbReference type="PANTHER" id="PTHR12646:SF0">
    <property type="entry name" value="DOL-P-MAN:MAN(5)GLCNAC(2)-PP-DOL ALPHA-1,3-MANNOSYLTRANSFERASE"/>
    <property type="match status" value="1"/>
</dbReference>
<evidence type="ECO:0000256" key="11">
    <source>
        <dbReference type="ARBA" id="ARBA00044743"/>
    </source>
</evidence>
<keyword evidence="16" id="KW-1185">Reference proteome</keyword>
<keyword evidence="6 14" id="KW-0808">Transferase</keyword>
<dbReference type="EMBL" id="FQNC01000042">
    <property type="protein sequence ID" value="SGY39510.1"/>
    <property type="molecule type" value="Genomic_DNA"/>
</dbReference>
<evidence type="ECO:0000256" key="8">
    <source>
        <dbReference type="ARBA" id="ARBA00022824"/>
    </source>
</evidence>
<organism evidence="15 16">
    <name type="scientific">Microbotryum silenes-dioicae</name>
    <dbReference type="NCBI Taxonomy" id="796604"/>
    <lineage>
        <taxon>Eukaryota</taxon>
        <taxon>Fungi</taxon>
        <taxon>Dikarya</taxon>
        <taxon>Basidiomycota</taxon>
        <taxon>Pucciniomycotina</taxon>
        <taxon>Microbotryomycetes</taxon>
        <taxon>Microbotryales</taxon>
        <taxon>Microbotryaceae</taxon>
        <taxon>Microbotryum</taxon>
    </lineage>
</organism>
<comment type="pathway">
    <text evidence="2 14">Protein modification; protein glycosylation.</text>
</comment>
<dbReference type="UniPathway" id="UPA00378"/>
<comment type="function">
    <text evidence="11 14">Dol-P-Man:Man(5)GlcNAc(2)-PP-Dol alpha-1,3-mannosyltransferase that operates in the biosynthetic pathway of dolichol-linked oligosaccharides, the glycan precursors employed in protein asparagine (N)-glycosylation. The assembly of dolichol-linked oligosaccharides begins on the cytosolic side of the endoplasmic reticulum membrane and finishes in its lumen. The sequential addition of sugars to dolichol pyrophosphate produces dolichol-linked oligosaccharides containing fourteen sugars, including two GlcNAcs, nine mannoses and three glucoses. Once assembled, the oligosaccharide is transferred from the lipid to nascent proteins by oligosaccharyltransferases. In the lumen of the endoplasmic reticulum, adds the first dolichyl beta-D-mannosyl phosphate derived mannose in an alpha-1,3 linkage to Man(5)GlcNAc(2)-PP-dolichol to produce Man(6)GlcNAc(2)-PP-dolichol.</text>
</comment>
<evidence type="ECO:0000256" key="5">
    <source>
        <dbReference type="ARBA" id="ARBA00022676"/>
    </source>
</evidence>
<evidence type="ECO:0000256" key="3">
    <source>
        <dbReference type="ARBA" id="ARBA00011964"/>
    </source>
</evidence>